<dbReference type="GO" id="GO:0003677">
    <property type="term" value="F:DNA binding"/>
    <property type="evidence" value="ECO:0007669"/>
    <property type="project" value="InterPro"/>
</dbReference>
<evidence type="ECO:0000313" key="8">
    <source>
        <dbReference type="EMBL" id="KAF7638713.1"/>
    </source>
</evidence>
<dbReference type="Pfam" id="PF13177">
    <property type="entry name" value="DNA_pol3_delta2"/>
    <property type="match status" value="1"/>
</dbReference>
<dbReference type="GO" id="GO:0003689">
    <property type="term" value="F:DNA clamp loader activity"/>
    <property type="evidence" value="ECO:0007669"/>
    <property type="project" value="TreeGrafter"/>
</dbReference>
<dbReference type="InterPro" id="IPR013094">
    <property type="entry name" value="AB_hydrolase_3"/>
</dbReference>
<dbReference type="InterPro" id="IPR029058">
    <property type="entry name" value="AB_hydrolase_fold"/>
</dbReference>
<dbReference type="Gene3D" id="3.40.50.1820">
    <property type="entry name" value="alpha/beta hydrolase"/>
    <property type="match status" value="1"/>
</dbReference>
<dbReference type="Pfam" id="PF07859">
    <property type="entry name" value="Abhydrolase_3"/>
    <property type="match status" value="1"/>
</dbReference>
<dbReference type="GO" id="GO:0006281">
    <property type="term" value="P:DNA repair"/>
    <property type="evidence" value="ECO:0007669"/>
    <property type="project" value="TreeGrafter"/>
</dbReference>
<dbReference type="InterPro" id="IPR050238">
    <property type="entry name" value="DNA_Rep/Repair_Clamp_Loader"/>
</dbReference>
<dbReference type="Gene3D" id="1.10.8.60">
    <property type="match status" value="1"/>
</dbReference>
<sequence length="730" mass="84795">MYYSILITSNQIYKKFIQEIFTQFLYFSEVEVDRGEETKHQQQQLFNNNILIRFNTLWETFGFLFFCNNMIINNFYIYLIIILIILLFLLHKPLPSFIADKFKIQIIELLMRLSNEYLGNLIELFFGPIIRNKFTRFFSSLPFYLFPIKEPHWCKITVGTIAGIKCRFYFPKGKAKKNNAIIVFIHGGGWCMGEPKFYDGALLLLIKKLGLTIISIDYSLSPEVKFPVALLECEKVIEEIYNKKFKEFGIDKNKIALMGDSAGGCQCAVLCQRALRMERKEMIKTSMALWIDKYRPREMSKLTYHKEQAEKLSALVNAGDFTHLLFCGPPGSGKRTRIQCLLKKIYGRGVENIHVETHHFSIPSGKKLQIFVVNSNYHIELTPSDVGVYDRVIVQEIIKEMAQVQQLNRTSQKAYKVVVLLEAENLTKEAQHSLRRTMEKYAANCKIILCCESASRIIEPLRSRCMVIRVSAPSDEELLECIENVCIRERVQTSKEWLEVLVKKSEGNLRRALCLLECSVSQNGNSLDKQPIVEPEWESYIRDIAKLIVQSPTQNGLLDVRTRFYELICRCIPSSVIFTINDDSSHKANSTGRLSDYYAMREEMLARASLMVKATDEIQMLTNDIREFLILRDFNFISTSIDQENGVNNEQKVLCHKEIALLYGNLGNYLKSNEHWINCGNLYFEMAIDRKEMNLPIENEFEHLMEQCYLIIIKQLNNQNNFIIFIYSEL</sequence>
<evidence type="ECO:0000256" key="3">
    <source>
        <dbReference type="ARBA" id="ARBA00023015"/>
    </source>
</evidence>
<dbReference type="FunFam" id="3.40.50.300:FF:000136">
    <property type="entry name" value="Replication factor C subunit 5"/>
    <property type="match status" value="1"/>
</dbReference>
<keyword evidence="2" id="KW-0235">DNA replication</keyword>
<comment type="subcellular location">
    <subcellularLocation>
        <location evidence="1">Nucleus</location>
    </subcellularLocation>
</comment>
<feature type="domain" description="Alpha/beta hydrolase fold-3" evidence="7">
    <location>
        <begin position="182"/>
        <end position="284"/>
    </location>
</feature>
<keyword evidence="4" id="KW-0804">Transcription</keyword>
<evidence type="ECO:0000256" key="2">
    <source>
        <dbReference type="ARBA" id="ARBA00022705"/>
    </source>
</evidence>
<evidence type="ECO:0000313" key="9">
    <source>
        <dbReference type="Proteomes" id="UP000605970"/>
    </source>
</evidence>
<keyword evidence="9" id="KW-1185">Reference proteome</keyword>
<organism evidence="8 9">
    <name type="scientific">Meloidogyne graminicola</name>
    <dbReference type="NCBI Taxonomy" id="189291"/>
    <lineage>
        <taxon>Eukaryota</taxon>
        <taxon>Metazoa</taxon>
        <taxon>Ecdysozoa</taxon>
        <taxon>Nematoda</taxon>
        <taxon>Chromadorea</taxon>
        <taxon>Rhabditida</taxon>
        <taxon>Tylenchina</taxon>
        <taxon>Tylenchomorpha</taxon>
        <taxon>Tylenchoidea</taxon>
        <taxon>Meloidogynidae</taxon>
        <taxon>Meloidogyninae</taxon>
        <taxon>Meloidogyne</taxon>
    </lineage>
</organism>
<dbReference type="SUPFAM" id="SSF53474">
    <property type="entry name" value="alpha/beta-Hydrolases"/>
    <property type="match status" value="1"/>
</dbReference>
<dbReference type="PANTHER" id="PTHR11669">
    <property type="entry name" value="REPLICATION FACTOR C / DNA POLYMERASE III GAMMA-TAU SUBUNIT"/>
    <property type="match status" value="1"/>
</dbReference>
<dbReference type="Gene3D" id="3.40.50.300">
    <property type="entry name" value="P-loop containing nucleotide triphosphate hydrolases"/>
    <property type="match status" value="1"/>
</dbReference>
<evidence type="ECO:0000256" key="4">
    <source>
        <dbReference type="ARBA" id="ARBA00023163"/>
    </source>
</evidence>
<proteinExistence type="predicted"/>
<dbReference type="InterPro" id="IPR027417">
    <property type="entry name" value="P-loop_NTPase"/>
</dbReference>
<dbReference type="InterPro" id="IPR008921">
    <property type="entry name" value="DNA_pol3_clamp-load_cplx_C"/>
</dbReference>
<name>A0A8T0A0S5_9BILA</name>
<keyword evidence="3" id="KW-0805">Transcription regulation</keyword>
<dbReference type="InterPro" id="IPR009332">
    <property type="entry name" value="Med22"/>
</dbReference>
<dbReference type="SUPFAM" id="SSF48019">
    <property type="entry name" value="post-AAA+ oligomerization domain-like"/>
    <property type="match status" value="1"/>
</dbReference>
<evidence type="ECO:0000256" key="5">
    <source>
        <dbReference type="ARBA" id="ARBA00023242"/>
    </source>
</evidence>
<dbReference type="Pfam" id="PF06179">
    <property type="entry name" value="Med22"/>
    <property type="match status" value="1"/>
</dbReference>
<dbReference type="GO" id="GO:0016592">
    <property type="term" value="C:mediator complex"/>
    <property type="evidence" value="ECO:0007669"/>
    <property type="project" value="InterPro"/>
</dbReference>
<dbReference type="PANTHER" id="PTHR11669:SF1">
    <property type="entry name" value="REPLICATION FACTOR C SUBUNIT 3"/>
    <property type="match status" value="1"/>
</dbReference>
<keyword evidence="6" id="KW-1133">Transmembrane helix</keyword>
<protein>
    <recommendedName>
        <fullName evidence="7">Alpha/beta hydrolase fold-3 domain-containing protein</fullName>
    </recommendedName>
</protein>
<keyword evidence="5" id="KW-0539">Nucleus</keyword>
<feature type="non-terminal residue" evidence="8">
    <location>
        <position position="1"/>
    </location>
</feature>
<dbReference type="CDD" id="cd00009">
    <property type="entry name" value="AAA"/>
    <property type="match status" value="1"/>
</dbReference>
<keyword evidence="6" id="KW-0812">Transmembrane</keyword>
<evidence type="ECO:0000256" key="6">
    <source>
        <dbReference type="SAM" id="Phobius"/>
    </source>
</evidence>
<dbReference type="GO" id="GO:0016787">
    <property type="term" value="F:hydrolase activity"/>
    <property type="evidence" value="ECO:0007669"/>
    <property type="project" value="InterPro"/>
</dbReference>
<dbReference type="SUPFAM" id="SSF52540">
    <property type="entry name" value="P-loop containing nucleoside triphosphate hydrolases"/>
    <property type="match status" value="1"/>
</dbReference>
<dbReference type="GO" id="GO:0006357">
    <property type="term" value="P:regulation of transcription by RNA polymerase II"/>
    <property type="evidence" value="ECO:0007669"/>
    <property type="project" value="InterPro"/>
</dbReference>
<dbReference type="Gene3D" id="1.20.272.10">
    <property type="match status" value="1"/>
</dbReference>
<feature type="transmembrane region" description="Helical" evidence="6">
    <location>
        <begin position="75"/>
        <end position="94"/>
    </location>
</feature>
<dbReference type="GO" id="GO:0005663">
    <property type="term" value="C:DNA replication factor C complex"/>
    <property type="evidence" value="ECO:0007669"/>
    <property type="project" value="TreeGrafter"/>
</dbReference>
<evidence type="ECO:0000259" key="7">
    <source>
        <dbReference type="Pfam" id="PF07859"/>
    </source>
</evidence>
<dbReference type="OrthoDB" id="761538at2759"/>
<dbReference type="GO" id="GO:0006261">
    <property type="term" value="P:DNA-templated DNA replication"/>
    <property type="evidence" value="ECO:0007669"/>
    <property type="project" value="TreeGrafter"/>
</dbReference>
<dbReference type="AlphaFoldDB" id="A0A8T0A0S5"/>
<keyword evidence="6" id="KW-0472">Membrane</keyword>
<reference evidence="8" key="1">
    <citation type="journal article" date="2020" name="Ecol. Evol.">
        <title>Genome structure and content of the rice root-knot nematode (Meloidogyne graminicola).</title>
        <authorList>
            <person name="Phan N.T."/>
            <person name="Danchin E.G.J."/>
            <person name="Klopp C."/>
            <person name="Perfus-Barbeoch L."/>
            <person name="Kozlowski D.K."/>
            <person name="Koutsovoulos G.D."/>
            <person name="Lopez-Roques C."/>
            <person name="Bouchez O."/>
            <person name="Zahm M."/>
            <person name="Besnard G."/>
            <person name="Bellafiore S."/>
        </authorList>
    </citation>
    <scope>NUCLEOTIDE SEQUENCE</scope>
    <source>
        <strain evidence="8">VN-18</strain>
    </source>
</reference>
<accession>A0A8T0A0S5</accession>
<dbReference type="Pfam" id="PF21960">
    <property type="entry name" value="RCF1-5-like_lid"/>
    <property type="match status" value="1"/>
</dbReference>
<dbReference type="Proteomes" id="UP000605970">
    <property type="component" value="Unassembled WGS sequence"/>
</dbReference>
<dbReference type="EMBL" id="JABEBT010000010">
    <property type="protein sequence ID" value="KAF7638713.1"/>
    <property type="molecule type" value="Genomic_DNA"/>
</dbReference>
<comment type="caution">
    <text evidence="8">The sequence shown here is derived from an EMBL/GenBank/DDBJ whole genome shotgun (WGS) entry which is preliminary data.</text>
</comment>
<evidence type="ECO:0000256" key="1">
    <source>
        <dbReference type="ARBA" id="ARBA00004123"/>
    </source>
</evidence>
<gene>
    <name evidence="8" type="ORF">Mgra_00001795</name>
</gene>
<dbReference type="GO" id="GO:0003712">
    <property type="term" value="F:transcription coregulator activity"/>
    <property type="evidence" value="ECO:0007669"/>
    <property type="project" value="InterPro"/>
</dbReference>